<keyword evidence="9" id="KW-0472">Membrane</keyword>
<proteinExistence type="inferred from homology"/>
<evidence type="ECO:0000256" key="2">
    <source>
        <dbReference type="ARBA" id="ARBA00006555"/>
    </source>
</evidence>
<reference evidence="11 12" key="1">
    <citation type="submission" date="2021-07" db="EMBL/GenBank/DDBJ databases">
        <authorList>
            <person name="Kim M.K."/>
        </authorList>
    </citation>
    <scope>NUCLEOTIDE SEQUENCE [LARGE SCALE GENOMIC DNA]</scope>
    <source>
        <strain evidence="11 12">HLY7-15</strain>
    </source>
</reference>
<dbReference type="SUPFAM" id="SSF74653">
    <property type="entry name" value="TolA/TonB C-terminal domain"/>
    <property type="match status" value="1"/>
</dbReference>
<evidence type="ECO:0000256" key="3">
    <source>
        <dbReference type="ARBA" id="ARBA00022448"/>
    </source>
</evidence>
<protein>
    <submittedName>
        <fullName evidence="11">Energy transducer TonB</fullName>
    </submittedName>
</protein>
<keyword evidence="6" id="KW-0812">Transmembrane</keyword>
<dbReference type="EMBL" id="JAHWXQ010000009">
    <property type="protein sequence ID" value="MBW3367001.1"/>
    <property type="molecule type" value="Genomic_DNA"/>
</dbReference>
<evidence type="ECO:0000256" key="6">
    <source>
        <dbReference type="ARBA" id="ARBA00022692"/>
    </source>
</evidence>
<keyword evidence="5" id="KW-0997">Cell inner membrane</keyword>
<feature type="domain" description="TonB C-terminal" evidence="10">
    <location>
        <begin position="154"/>
        <end position="219"/>
    </location>
</feature>
<keyword evidence="4" id="KW-1003">Cell membrane</keyword>
<dbReference type="PANTHER" id="PTHR33446:SF2">
    <property type="entry name" value="PROTEIN TONB"/>
    <property type="match status" value="1"/>
</dbReference>
<evidence type="ECO:0000259" key="10">
    <source>
        <dbReference type="Pfam" id="PF03544"/>
    </source>
</evidence>
<evidence type="ECO:0000313" key="12">
    <source>
        <dbReference type="Proteomes" id="UP000774935"/>
    </source>
</evidence>
<dbReference type="NCBIfam" id="TIGR01352">
    <property type="entry name" value="tonB_Cterm"/>
    <property type="match status" value="1"/>
</dbReference>
<dbReference type="InterPro" id="IPR037682">
    <property type="entry name" value="TonB_C"/>
</dbReference>
<evidence type="ECO:0000313" key="11">
    <source>
        <dbReference type="EMBL" id="MBW3367001.1"/>
    </source>
</evidence>
<keyword evidence="7" id="KW-0653">Protein transport</keyword>
<name>A0ABS6XGH3_9BACT</name>
<evidence type="ECO:0000256" key="1">
    <source>
        <dbReference type="ARBA" id="ARBA00004383"/>
    </source>
</evidence>
<comment type="caution">
    <text evidence="11">The sequence shown here is derived from an EMBL/GenBank/DDBJ whole genome shotgun (WGS) entry which is preliminary data.</text>
</comment>
<dbReference type="Pfam" id="PF03544">
    <property type="entry name" value="TonB_C"/>
    <property type="match status" value="1"/>
</dbReference>
<comment type="subcellular location">
    <subcellularLocation>
        <location evidence="1">Cell inner membrane</location>
        <topology evidence="1">Single-pass membrane protein</topology>
        <orientation evidence="1">Periplasmic side</orientation>
    </subcellularLocation>
</comment>
<dbReference type="InterPro" id="IPR006260">
    <property type="entry name" value="TonB/TolA_C"/>
</dbReference>
<sequence>MLKKAPIENITLSFTCNKDWNGMQPCVSGKHCASCNKTVFDFTAKGIAELHETIEKEGNVCGRFSQSQLFRAKGNQWFSFKRIAASVLITLGFTTFSKELKAQSVSTANRNQNNVQSQPIVFGMIQETHPVYKHGGDQGMLDFIRKNLRQPSNENINGLVAISFIIDTTGSVTQPKILKGLSKKADEEALRVVKLLEFYPSILDGKKVPVRYTLPVKFNAETRREE</sequence>
<evidence type="ECO:0000256" key="4">
    <source>
        <dbReference type="ARBA" id="ARBA00022475"/>
    </source>
</evidence>
<evidence type="ECO:0000256" key="5">
    <source>
        <dbReference type="ARBA" id="ARBA00022519"/>
    </source>
</evidence>
<evidence type="ECO:0000256" key="7">
    <source>
        <dbReference type="ARBA" id="ARBA00022927"/>
    </source>
</evidence>
<comment type="similarity">
    <text evidence="2">Belongs to the TonB family.</text>
</comment>
<dbReference type="Gene3D" id="3.30.1150.10">
    <property type="match status" value="1"/>
</dbReference>
<dbReference type="InterPro" id="IPR051045">
    <property type="entry name" value="TonB-dependent_transducer"/>
</dbReference>
<evidence type="ECO:0000256" key="9">
    <source>
        <dbReference type="ARBA" id="ARBA00023136"/>
    </source>
</evidence>
<dbReference type="Proteomes" id="UP000774935">
    <property type="component" value="Unassembled WGS sequence"/>
</dbReference>
<organism evidence="11 12">
    <name type="scientific">Pontibacter populi</name>
    <dbReference type="NCBI Taxonomy" id="890055"/>
    <lineage>
        <taxon>Bacteria</taxon>
        <taxon>Pseudomonadati</taxon>
        <taxon>Bacteroidota</taxon>
        <taxon>Cytophagia</taxon>
        <taxon>Cytophagales</taxon>
        <taxon>Hymenobacteraceae</taxon>
        <taxon>Pontibacter</taxon>
    </lineage>
</organism>
<keyword evidence="8" id="KW-1133">Transmembrane helix</keyword>
<dbReference type="PANTHER" id="PTHR33446">
    <property type="entry name" value="PROTEIN TONB-RELATED"/>
    <property type="match status" value="1"/>
</dbReference>
<accession>A0ABS6XGH3</accession>
<keyword evidence="12" id="KW-1185">Reference proteome</keyword>
<keyword evidence="3" id="KW-0813">Transport</keyword>
<gene>
    <name evidence="11" type="ORF">KYK27_18225</name>
</gene>
<dbReference type="RefSeq" id="WP_199111745.1">
    <property type="nucleotide sequence ID" value="NZ_JAHWXQ010000009.1"/>
</dbReference>
<evidence type="ECO:0000256" key="8">
    <source>
        <dbReference type="ARBA" id="ARBA00022989"/>
    </source>
</evidence>